<keyword evidence="3" id="KW-0812">Transmembrane</keyword>
<comment type="caution">
    <text evidence="4">The sequence shown here is derived from an EMBL/GenBank/DDBJ whole genome shotgun (WGS) entry which is preliminary data.</text>
</comment>
<dbReference type="Gene3D" id="3.40.50.2000">
    <property type="entry name" value="Glycogen Phosphorylase B"/>
    <property type="match status" value="1"/>
</dbReference>
<accession>A0A558DAM9</accession>
<dbReference type="NCBIfam" id="TIGR03590">
    <property type="entry name" value="PseG"/>
    <property type="match status" value="1"/>
</dbReference>
<dbReference type="PANTHER" id="PTHR21015">
    <property type="entry name" value="UDP-N-ACETYLGLUCOSAMINE--N-ACETYLMURAMYL-(PENTAPEPTIDE) PYROPHOSPHORYL-UNDECAPRENOL N-ACETYLGLUCOSAMINE TRANSFERASE 1"/>
    <property type="match status" value="1"/>
</dbReference>
<keyword evidence="3" id="KW-0472">Membrane</keyword>
<sequence length="375" mass="40968">MLIVFRVDASNEIGSGHVMRCLTLAKALRNKGAECRFVSREHQGNMIGLIHEQGFDVVCLPARNAGEAISAGLYETKHAGWLGDSWSNDAALTAAALGTSRPDWLIVDHYALDINWENILRPSCRHLMVIDDLADRLHNCDILLDQNLVSNARTRYKDKVPGACELLLGPEFALLQPQYRELHGSAMRRNDPVRRILVYFGAGNFGSLIVLTIDAFLLLDLGDVELDVVLSTEHPDAEMVCNRIGGHSNITLHGRLPSLAPLMMNADAAVGAGGATSWERCCLGLATLVITIADNQKAAAAELHRQGMIRWLGDKGEVTLSSLHQELEALLQNGVTNEMAAKCHSLVDGDGAGRVIRKLMERIPGDRHVLARDGR</sequence>
<organism evidence="4 5">
    <name type="scientific">Sedimenticola thiotaurini</name>
    <dbReference type="NCBI Taxonomy" id="1543721"/>
    <lineage>
        <taxon>Bacteria</taxon>
        <taxon>Pseudomonadati</taxon>
        <taxon>Pseudomonadota</taxon>
        <taxon>Gammaproteobacteria</taxon>
        <taxon>Chromatiales</taxon>
        <taxon>Sedimenticolaceae</taxon>
        <taxon>Sedimenticola</taxon>
    </lineage>
</organism>
<dbReference type="SUPFAM" id="SSF53756">
    <property type="entry name" value="UDP-Glycosyltransferase/glycogen phosphorylase"/>
    <property type="match status" value="1"/>
</dbReference>
<evidence type="ECO:0000313" key="4">
    <source>
        <dbReference type="EMBL" id="TVT58087.1"/>
    </source>
</evidence>
<dbReference type="EC" id="3.6.1.57" evidence="4"/>
<dbReference type="Gene3D" id="3.40.50.11190">
    <property type="match status" value="1"/>
</dbReference>
<keyword evidence="4" id="KW-0378">Hydrolase</keyword>
<evidence type="ECO:0000256" key="1">
    <source>
        <dbReference type="PIRSR" id="PIRSR620023-1"/>
    </source>
</evidence>
<gene>
    <name evidence="4" type="primary">pseG</name>
    <name evidence="4" type="ORF">FHK82_05075</name>
</gene>
<dbReference type="Proteomes" id="UP000317355">
    <property type="component" value="Unassembled WGS sequence"/>
</dbReference>
<feature type="transmembrane region" description="Helical" evidence="3">
    <location>
        <begin position="196"/>
        <end position="219"/>
    </location>
</feature>
<dbReference type="GO" id="GO:0016787">
    <property type="term" value="F:hydrolase activity"/>
    <property type="evidence" value="ECO:0007669"/>
    <property type="project" value="UniProtKB-KW"/>
</dbReference>
<dbReference type="InterPro" id="IPR020023">
    <property type="entry name" value="PseG"/>
</dbReference>
<evidence type="ECO:0000256" key="2">
    <source>
        <dbReference type="PIRSR" id="PIRSR620023-2"/>
    </source>
</evidence>
<feature type="binding site" evidence="2">
    <location>
        <position position="279"/>
    </location>
    <ligand>
        <name>substrate</name>
    </ligand>
</feature>
<dbReference type="GO" id="GO:0016757">
    <property type="term" value="F:glycosyltransferase activity"/>
    <property type="evidence" value="ECO:0007669"/>
    <property type="project" value="TreeGrafter"/>
</dbReference>
<name>A0A558DAM9_9GAMM</name>
<evidence type="ECO:0000256" key="3">
    <source>
        <dbReference type="SAM" id="Phobius"/>
    </source>
</evidence>
<dbReference type="PANTHER" id="PTHR21015:SF22">
    <property type="entry name" value="GLYCOSYLTRANSFERASE"/>
    <property type="match status" value="1"/>
</dbReference>
<keyword evidence="3" id="KW-1133">Transmembrane helix</keyword>
<protein>
    <submittedName>
        <fullName evidence="4">UDP-2,4-diacetamido-2,4, 6-trideoxy-beta-L-altropyranose hydrolase</fullName>
        <ecNumber evidence="4">3.6.1.57</ecNumber>
    </submittedName>
</protein>
<proteinExistence type="predicted"/>
<dbReference type="EMBL" id="VMRY01000010">
    <property type="protein sequence ID" value="TVT58087.1"/>
    <property type="molecule type" value="Genomic_DNA"/>
</dbReference>
<dbReference type="AlphaFoldDB" id="A0A558DAM9"/>
<evidence type="ECO:0000313" key="5">
    <source>
        <dbReference type="Proteomes" id="UP000317355"/>
    </source>
</evidence>
<reference evidence="4 5" key="1">
    <citation type="submission" date="2019-07" db="EMBL/GenBank/DDBJ databases">
        <title>The pathways for chlorine oxyanion respiration interact through the shared metabolite chlorate.</title>
        <authorList>
            <person name="Barnum T.P."/>
            <person name="Cheng Y."/>
            <person name="Hill K.A."/>
            <person name="Lucas L.N."/>
            <person name="Carlson H.K."/>
            <person name="Coates J.D."/>
        </authorList>
    </citation>
    <scope>NUCLEOTIDE SEQUENCE [LARGE SCALE GENOMIC DNA]</scope>
    <source>
        <strain evidence="4">BK-3</strain>
    </source>
</reference>
<feature type="active site" description="Proton acceptor" evidence="1">
    <location>
        <position position="17"/>
    </location>
</feature>